<name>Q0WR90_ARATH</name>
<reference evidence="3 5" key="1">
    <citation type="journal article" date="2000" name="Nature">
        <title>Sequence and analysis of chromosome 1 of the plant Arabidopsis thaliana.</title>
        <authorList>
            <person name="Theologis A."/>
            <person name="Ecker J.R."/>
            <person name="Palm C.J."/>
            <person name="Federspiel N.A."/>
            <person name="Kaul S."/>
            <person name="White O."/>
            <person name="Alonso J."/>
            <person name="Altafi H."/>
            <person name="Araujo R."/>
            <person name="Bowman C.L."/>
            <person name="Brooks S.Y."/>
            <person name="Buehler E."/>
            <person name="Chan A."/>
            <person name="Chao Q."/>
            <person name="Chen H."/>
            <person name="Cheuk R.F."/>
            <person name="Chin C.W."/>
            <person name="Chung M.K."/>
            <person name="Conn L."/>
            <person name="Conway A.B."/>
            <person name="Conway A.R."/>
            <person name="Creasy T.H."/>
            <person name="Dewar K."/>
            <person name="Dunn P."/>
            <person name="Etgu P."/>
            <person name="Feldblyum T.V."/>
            <person name="Feng J."/>
            <person name="Fong B."/>
            <person name="Fujii C.Y."/>
            <person name="Gill J.E."/>
            <person name="Goldsmith A.D."/>
            <person name="Haas B."/>
            <person name="Hansen N.F."/>
            <person name="Hughes B."/>
            <person name="Huizar L."/>
            <person name="Hunter J.L."/>
            <person name="Jenkins J."/>
            <person name="Johnson-Hopson C."/>
            <person name="Khan S."/>
            <person name="Khaykin E."/>
            <person name="Kim C.J."/>
            <person name="Koo H.L."/>
            <person name="Kremenetskaia I."/>
            <person name="Kurtz D.B."/>
            <person name="Kwan A."/>
            <person name="Lam B."/>
            <person name="Langin-Hooper S."/>
            <person name="Lee A."/>
            <person name="Lee J.M."/>
            <person name="Lenz C.A."/>
            <person name="Li J.H."/>
            <person name="Li Y."/>
            <person name="Lin X."/>
            <person name="Liu S.X."/>
            <person name="Liu Z.A."/>
            <person name="Luros J.S."/>
            <person name="Maiti R."/>
            <person name="Marziali A."/>
            <person name="Militscher J."/>
            <person name="Miranda M."/>
            <person name="Nguyen M."/>
            <person name="Nierman W.C."/>
            <person name="Osborne B.I."/>
            <person name="Pai G."/>
            <person name="Peterson J."/>
            <person name="Pham P.K."/>
            <person name="Rizzo M."/>
            <person name="Rooney T."/>
            <person name="Rowley D."/>
            <person name="Sakano H."/>
            <person name="Salzberg S.L."/>
            <person name="Schwartz J.R."/>
            <person name="Shinn P."/>
            <person name="Southwick A.M."/>
            <person name="Sun H."/>
            <person name="Tallon L.J."/>
            <person name="Tambunga G."/>
            <person name="Toriumi M.J."/>
            <person name="Town C.D."/>
            <person name="Utterback T."/>
            <person name="Van Aken S."/>
            <person name="Vaysberg M."/>
            <person name="Vysotskaia V.S."/>
            <person name="Walker M."/>
            <person name="Wu D."/>
            <person name="Yu G."/>
            <person name="Fraser C.M."/>
            <person name="Venter J.C."/>
            <person name="Davis R.W."/>
        </authorList>
    </citation>
    <scope>NUCLEOTIDE SEQUENCE [LARGE SCALE GENOMIC DNA]</scope>
    <source>
        <strain evidence="5">cv. Columbia</strain>
    </source>
</reference>
<protein>
    <submittedName>
        <fullName evidence="4">Uncharacterized protein</fullName>
    </submittedName>
</protein>
<evidence type="ECO:0000313" key="5">
    <source>
        <dbReference type="Proteomes" id="UP000006548"/>
    </source>
</evidence>
<evidence type="ECO:0000256" key="1">
    <source>
        <dbReference type="SAM" id="MobiDB-lite"/>
    </source>
</evidence>
<evidence type="ECO:0000313" key="4">
    <source>
        <dbReference type="EMBL" id="BAF00359.1"/>
    </source>
</evidence>
<evidence type="ECO:0007829" key="7">
    <source>
        <dbReference type="ProteomicsDB" id="Q0WR90"/>
    </source>
</evidence>
<evidence type="ECO:0007829" key="6">
    <source>
        <dbReference type="PeptideAtlas" id="Q0WR90"/>
    </source>
</evidence>
<dbReference type="TAIR" id="AT1G67148"/>
<accession>Q0WR90</accession>
<evidence type="ECO:0000313" key="3">
    <source>
        <dbReference type="EMBL" id="AEE34603.1"/>
    </source>
</evidence>
<dbReference type="PaxDb" id="3702-AT1G67148.1"/>
<reference evidence="4" key="2">
    <citation type="submission" date="2006-07" db="EMBL/GenBank/DDBJ databases">
        <title>Large-scale analysis of RIKEN Arabidopsis full-length (RAFL) cDNAs.</title>
        <authorList>
            <person name="Totoki Y."/>
            <person name="Seki M."/>
            <person name="Ishida J."/>
            <person name="Nakajima M."/>
            <person name="Enju A."/>
            <person name="Morosawa T."/>
            <person name="Kamiya A."/>
            <person name="Narusaka M."/>
            <person name="Shin-i T."/>
            <person name="Nakagawa M."/>
            <person name="Sakamoto N."/>
            <person name="Oishi K."/>
            <person name="Kohara Y."/>
            <person name="Kobayashi M."/>
            <person name="Toyoda A."/>
            <person name="Sakaki Y."/>
            <person name="Sakurai T."/>
            <person name="Iida K."/>
            <person name="Akiyama K."/>
            <person name="Satou M."/>
            <person name="Toyoda T."/>
            <person name="Konagaya A."/>
            <person name="Carninci P."/>
            <person name="Kawai J."/>
            <person name="Hayashizaki Y."/>
            <person name="Shinozaki K."/>
        </authorList>
    </citation>
    <scope>NUCLEOTIDE SEQUENCE</scope>
</reference>
<dbReference type="SMR" id="Q0WR90"/>
<dbReference type="EMBL" id="CP002684">
    <property type="protein sequence ID" value="AEE34603.1"/>
    <property type="molecule type" value="Genomic_DNA"/>
</dbReference>
<proteinExistence type="evidence at protein level"/>
<feature type="compositionally biased region" description="Polar residues" evidence="1">
    <location>
        <begin position="20"/>
        <end position="38"/>
    </location>
</feature>
<feature type="region of interest" description="Disordered" evidence="1">
    <location>
        <begin position="1"/>
        <end position="45"/>
    </location>
</feature>
<dbReference type="AlphaFoldDB" id="Q0WR90"/>
<evidence type="ECO:0000313" key="2">
    <source>
        <dbReference type="Araport" id="AT1G67148"/>
    </source>
</evidence>
<keyword evidence="6 7" id="KW-1267">Proteomics identification</keyword>
<organism evidence="4">
    <name type="scientific">Arabidopsis thaliana</name>
    <name type="common">Mouse-ear cress</name>
    <dbReference type="NCBI Taxonomy" id="3702"/>
    <lineage>
        <taxon>Eukaryota</taxon>
        <taxon>Viridiplantae</taxon>
        <taxon>Streptophyta</taxon>
        <taxon>Embryophyta</taxon>
        <taxon>Tracheophyta</taxon>
        <taxon>Spermatophyta</taxon>
        <taxon>Magnoliopsida</taxon>
        <taxon>eudicotyledons</taxon>
        <taxon>Gunneridae</taxon>
        <taxon>Pentapetalae</taxon>
        <taxon>rosids</taxon>
        <taxon>malvids</taxon>
        <taxon>Brassicales</taxon>
        <taxon>Brassicaceae</taxon>
        <taxon>Camelineae</taxon>
        <taxon>Arabidopsis</taxon>
    </lineage>
</organism>
<dbReference type="Araport" id="AT1G67148"/>
<dbReference type="HOGENOM" id="CLU_3208294_0_0_1"/>
<reference evidence="3" key="3">
    <citation type="submission" date="2011-02" db="EMBL/GenBank/DDBJ databases">
        <authorList>
            <consortium name="TAIR"/>
            <person name="Swarbreck D."/>
            <person name="Lamesch P."/>
            <person name="Wilks C."/>
            <person name="Huala E."/>
        </authorList>
    </citation>
    <scope>NUCLEOTIDE SEQUENCE</scope>
</reference>
<reference evidence="5" key="5">
    <citation type="journal article" date="2017" name="Plant J.">
        <title>Araport11: a complete reannotation of the Arabidopsis thaliana reference genome.</title>
        <authorList>
            <person name="Cheng C.Y."/>
            <person name="Krishnakumar V."/>
            <person name="Chan A.P."/>
            <person name="Thibaud-Nissen F."/>
            <person name="Schobel S."/>
            <person name="Town C.D."/>
        </authorList>
    </citation>
    <scope>GENOME REANNOTATION</scope>
    <source>
        <strain evidence="5">cv. Columbia</strain>
    </source>
</reference>
<dbReference type="RefSeq" id="NP_001077780.1">
    <property type="nucleotide sequence ID" value="NM_001084311.2"/>
</dbReference>
<sequence length="45" mass="4734">MDSSPVQPGPVHGQDDKPKTINTSNIKGANIKTSNIKGTQDKGTK</sequence>
<dbReference type="GeneID" id="5007836"/>
<gene>
    <name evidence="2 3" type="ordered locus">At1g67148</name>
</gene>
<reference evidence="3" key="4">
    <citation type="submission" date="2016-05" db="EMBL/GenBank/DDBJ databases">
        <authorList>
            <person name="Krishnakumar V."/>
            <person name="Cheng C.-Y."/>
            <person name="Chan A.P."/>
            <person name="Schobel S."/>
            <person name="Kim M."/>
            <person name="Ferlanti E.S."/>
            <person name="Belyaeva I."/>
            <person name="Rosen B.D."/>
            <person name="Micklem G."/>
            <person name="Miller J.R."/>
            <person name="Vaughn M."/>
            <person name="Town C.D."/>
        </authorList>
    </citation>
    <scope>NUCLEOTIDE SEQUENCE</scope>
</reference>
<dbReference type="ProteomicsDB" id="177749"/>
<dbReference type="EMBL" id="AK228426">
    <property type="protein sequence ID" value="BAF00359.1"/>
    <property type="molecule type" value="mRNA"/>
</dbReference>
<dbReference type="KEGG" id="ath:AT1G67148"/>
<keyword evidence="5" id="KW-1185">Reference proteome</keyword>
<dbReference type="Proteomes" id="UP000006548">
    <property type="component" value="Chromosome 1"/>
</dbReference>